<reference evidence="1 2" key="1">
    <citation type="journal article" date="2019" name="Commun. Biol.">
        <title>The bagworm genome reveals a unique fibroin gene that provides high tensile strength.</title>
        <authorList>
            <person name="Kono N."/>
            <person name="Nakamura H."/>
            <person name="Ohtoshi R."/>
            <person name="Tomita M."/>
            <person name="Numata K."/>
            <person name="Arakawa K."/>
        </authorList>
    </citation>
    <scope>NUCLEOTIDE SEQUENCE [LARGE SCALE GENOMIC DNA]</scope>
</reference>
<accession>A0A4C1T548</accession>
<name>A0A4C1T548_EUMVA</name>
<gene>
    <name evidence="1" type="ORF">EVAR_76619_1</name>
</gene>
<dbReference type="EMBL" id="BGZK01000036">
    <property type="protein sequence ID" value="GBP09643.1"/>
    <property type="molecule type" value="Genomic_DNA"/>
</dbReference>
<proteinExistence type="predicted"/>
<dbReference type="Proteomes" id="UP000299102">
    <property type="component" value="Unassembled WGS sequence"/>
</dbReference>
<comment type="caution">
    <text evidence="1">The sequence shown here is derived from an EMBL/GenBank/DDBJ whole genome shotgun (WGS) entry which is preliminary data.</text>
</comment>
<organism evidence="1 2">
    <name type="scientific">Eumeta variegata</name>
    <name type="common">Bagworm moth</name>
    <name type="synonym">Eumeta japonica</name>
    <dbReference type="NCBI Taxonomy" id="151549"/>
    <lineage>
        <taxon>Eukaryota</taxon>
        <taxon>Metazoa</taxon>
        <taxon>Ecdysozoa</taxon>
        <taxon>Arthropoda</taxon>
        <taxon>Hexapoda</taxon>
        <taxon>Insecta</taxon>
        <taxon>Pterygota</taxon>
        <taxon>Neoptera</taxon>
        <taxon>Endopterygota</taxon>
        <taxon>Lepidoptera</taxon>
        <taxon>Glossata</taxon>
        <taxon>Ditrysia</taxon>
        <taxon>Tineoidea</taxon>
        <taxon>Psychidae</taxon>
        <taxon>Oiketicinae</taxon>
        <taxon>Eumeta</taxon>
    </lineage>
</organism>
<protein>
    <submittedName>
        <fullName evidence="1">Uncharacterized protein</fullName>
    </submittedName>
</protein>
<evidence type="ECO:0000313" key="2">
    <source>
        <dbReference type="Proteomes" id="UP000299102"/>
    </source>
</evidence>
<sequence length="147" mass="16401">MEKSSIKTFLSWNGDIKVAGMKQCLRITASLSAGMLQRSLTRGKPNDSDLMSHRGRLEPTLLFDKDKGQSIFMRTRVRASIIRVRGAGIYGAADGRRRARTGERATYLLAALCTPGQMSRQMCVFSLTTRLRGIHVLSLPPKYELNI</sequence>
<dbReference type="AlphaFoldDB" id="A0A4C1T548"/>
<keyword evidence="2" id="KW-1185">Reference proteome</keyword>
<evidence type="ECO:0000313" key="1">
    <source>
        <dbReference type="EMBL" id="GBP09643.1"/>
    </source>
</evidence>